<sequence length="144" mass="16891">MHHGTMKRLSRNIASRNENDQPLFEFNNQGRQRDLFIYRNLLKEFGRSPSYQVFEKVGSRKSNVIDALSFVFGYRTNSNGRDILHPDSDDIIITQTRGQEERSGRLYAGLALKKELIIIELINYQRTFKLSNQLRGRRKKSISR</sequence>
<name>A0A8H3MCV3_9GLOM</name>
<dbReference type="AlphaFoldDB" id="A0A8H3MCV3"/>
<evidence type="ECO:0000313" key="1">
    <source>
        <dbReference type="EMBL" id="GET00574.1"/>
    </source>
</evidence>
<proteinExistence type="predicted"/>
<accession>A0A8H3MCV3</accession>
<gene>
    <name evidence="1" type="ORF">RCL2_002703000</name>
</gene>
<organism evidence="1 2">
    <name type="scientific">Rhizophagus clarus</name>
    <dbReference type="NCBI Taxonomy" id="94130"/>
    <lineage>
        <taxon>Eukaryota</taxon>
        <taxon>Fungi</taxon>
        <taxon>Fungi incertae sedis</taxon>
        <taxon>Mucoromycota</taxon>
        <taxon>Glomeromycotina</taxon>
        <taxon>Glomeromycetes</taxon>
        <taxon>Glomerales</taxon>
        <taxon>Glomeraceae</taxon>
        <taxon>Rhizophagus</taxon>
    </lineage>
</organism>
<dbReference type="EMBL" id="BLAL01000286">
    <property type="protein sequence ID" value="GET00574.1"/>
    <property type="molecule type" value="Genomic_DNA"/>
</dbReference>
<comment type="caution">
    <text evidence="1">The sequence shown here is derived from an EMBL/GenBank/DDBJ whole genome shotgun (WGS) entry which is preliminary data.</text>
</comment>
<reference evidence="1" key="1">
    <citation type="submission" date="2019-10" db="EMBL/GenBank/DDBJ databases">
        <title>Conservation and host-specific expression of non-tandemly repeated heterogenous ribosome RNA gene in arbuscular mycorrhizal fungi.</title>
        <authorList>
            <person name="Maeda T."/>
            <person name="Kobayashi Y."/>
            <person name="Nakagawa T."/>
            <person name="Ezawa T."/>
            <person name="Yamaguchi K."/>
            <person name="Bino T."/>
            <person name="Nishimoto Y."/>
            <person name="Shigenobu S."/>
            <person name="Kawaguchi M."/>
        </authorList>
    </citation>
    <scope>NUCLEOTIDE SEQUENCE</scope>
    <source>
        <strain evidence="1">HR1</strain>
    </source>
</reference>
<protein>
    <submittedName>
        <fullName evidence="1">Uncharacterized protein</fullName>
    </submittedName>
</protein>
<evidence type="ECO:0000313" key="2">
    <source>
        <dbReference type="Proteomes" id="UP000615446"/>
    </source>
</evidence>
<dbReference type="Proteomes" id="UP000615446">
    <property type="component" value="Unassembled WGS sequence"/>
</dbReference>